<dbReference type="EMBL" id="OW152825">
    <property type="protein sequence ID" value="CAH2041462.1"/>
    <property type="molecule type" value="Genomic_DNA"/>
</dbReference>
<sequence>MIPIIVRVWCESGTGWSPTHVPVTPQTTGRDVLECCREPGDEPCLLLSVHPSHGVHVLRDTELPLEIAAALGPEVQFVLKYVDIGVPCVSFEWLFRSLSTHVPKEALVRVNVGSNHAMYLCAPPSQERRPLGAPREYGTGRQKKEIRFATRGEKIAPLAMSDADATGPAWNLEKVGQHSSKIKWMGPPCVTSFVNRQVFVARRLLGSRGRWPA</sequence>
<dbReference type="InterPro" id="IPR048942">
    <property type="entry name" value="ASPP2-like_RA"/>
</dbReference>
<evidence type="ECO:0000313" key="3">
    <source>
        <dbReference type="Proteomes" id="UP000837857"/>
    </source>
</evidence>
<dbReference type="Gene3D" id="3.10.20.90">
    <property type="entry name" value="Phosphatidylinositol 3-kinase Catalytic Subunit, Chain A, domain 1"/>
    <property type="match status" value="1"/>
</dbReference>
<name>A0ABN8HUA7_9NEOP</name>
<reference evidence="2" key="1">
    <citation type="submission" date="2022-03" db="EMBL/GenBank/DDBJ databases">
        <authorList>
            <person name="Martin H S."/>
        </authorList>
    </citation>
    <scope>NUCLEOTIDE SEQUENCE</scope>
</reference>
<feature type="domain" description="Apoptosis-stimulating of p53 protein 2-like RA" evidence="1">
    <location>
        <begin position="17"/>
        <end position="81"/>
    </location>
</feature>
<protein>
    <recommendedName>
        <fullName evidence="1">Apoptosis-stimulating of p53 protein 2-like RA domain-containing protein</fullName>
    </recommendedName>
</protein>
<feature type="non-terminal residue" evidence="2">
    <location>
        <position position="1"/>
    </location>
</feature>
<accession>A0ABN8HUA7</accession>
<proteinExistence type="predicted"/>
<evidence type="ECO:0000259" key="1">
    <source>
        <dbReference type="Pfam" id="PF21801"/>
    </source>
</evidence>
<dbReference type="Pfam" id="PF21801">
    <property type="entry name" value="ASPP2-like_RA"/>
    <property type="match status" value="1"/>
</dbReference>
<dbReference type="Proteomes" id="UP000837857">
    <property type="component" value="Chromosome 13"/>
</dbReference>
<keyword evidence="3" id="KW-1185">Reference proteome</keyword>
<organism evidence="2 3">
    <name type="scientific">Iphiclides podalirius</name>
    <name type="common">scarce swallowtail</name>
    <dbReference type="NCBI Taxonomy" id="110791"/>
    <lineage>
        <taxon>Eukaryota</taxon>
        <taxon>Metazoa</taxon>
        <taxon>Ecdysozoa</taxon>
        <taxon>Arthropoda</taxon>
        <taxon>Hexapoda</taxon>
        <taxon>Insecta</taxon>
        <taxon>Pterygota</taxon>
        <taxon>Neoptera</taxon>
        <taxon>Endopterygota</taxon>
        <taxon>Lepidoptera</taxon>
        <taxon>Glossata</taxon>
        <taxon>Ditrysia</taxon>
        <taxon>Papilionoidea</taxon>
        <taxon>Papilionidae</taxon>
        <taxon>Papilioninae</taxon>
        <taxon>Iphiclides</taxon>
    </lineage>
</organism>
<gene>
    <name evidence="2" type="ORF">IPOD504_LOCUS3180</name>
</gene>
<evidence type="ECO:0000313" key="2">
    <source>
        <dbReference type="EMBL" id="CAH2041462.1"/>
    </source>
</evidence>